<evidence type="ECO:0008006" key="4">
    <source>
        <dbReference type="Google" id="ProtNLM"/>
    </source>
</evidence>
<name>A0A4Y5ZAS3_9GAMM</name>
<sequence length="196" mass="20882">MTASFLGRLMASAALFLCAASAQAGSHLVATLRDSTPPGTHDRVLVTLVLTNDGDQPVHVFGPATPFIAAGGRLARDQFEAANAFGRKAPYRGRWVNWGGTVMAVFRLIQPGEVLEATVDLTNEYDFGTGGPFTLRYVLSMDWTPDPERNTTAELAAFTPGGQRVVQSNSVTVMAPAYREPVGRVASKRSVAMPAA</sequence>
<dbReference type="EMBL" id="CP041046">
    <property type="protein sequence ID" value="QDE41223.1"/>
    <property type="molecule type" value="Genomic_DNA"/>
</dbReference>
<protein>
    <recommendedName>
        <fullName evidence="4">DUF11 domain-containing protein</fullName>
    </recommendedName>
</protein>
<feature type="signal peptide" evidence="1">
    <location>
        <begin position="1"/>
        <end position="24"/>
    </location>
</feature>
<dbReference type="Gene3D" id="2.60.40.2970">
    <property type="match status" value="1"/>
</dbReference>
<proteinExistence type="predicted"/>
<accession>A0A4Y5ZAS3</accession>
<evidence type="ECO:0000313" key="2">
    <source>
        <dbReference type="EMBL" id="QDE41223.1"/>
    </source>
</evidence>
<reference evidence="2 3" key="1">
    <citation type="submission" date="2019-06" db="EMBL/GenBank/DDBJ databases">
        <title>A complete genome sequence for Luteibacter pinisoli MAH-14.</title>
        <authorList>
            <person name="Baltrus D.A."/>
        </authorList>
    </citation>
    <scope>NUCLEOTIDE SEQUENCE [LARGE SCALE GENOMIC DNA]</scope>
    <source>
        <strain evidence="2 3">MAH-14</strain>
    </source>
</reference>
<organism evidence="2 3">
    <name type="scientific">Luteibacter pinisoli</name>
    <dbReference type="NCBI Taxonomy" id="2589080"/>
    <lineage>
        <taxon>Bacteria</taxon>
        <taxon>Pseudomonadati</taxon>
        <taxon>Pseudomonadota</taxon>
        <taxon>Gammaproteobacteria</taxon>
        <taxon>Lysobacterales</taxon>
        <taxon>Rhodanobacteraceae</taxon>
        <taxon>Luteibacter</taxon>
    </lineage>
</organism>
<dbReference type="Proteomes" id="UP000316093">
    <property type="component" value="Chromosome"/>
</dbReference>
<evidence type="ECO:0000256" key="1">
    <source>
        <dbReference type="SAM" id="SignalP"/>
    </source>
</evidence>
<evidence type="ECO:0000313" key="3">
    <source>
        <dbReference type="Proteomes" id="UP000316093"/>
    </source>
</evidence>
<feature type="chain" id="PRO_5021391526" description="DUF11 domain-containing protein" evidence="1">
    <location>
        <begin position="25"/>
        <end position="196"/>
    </location>
</feature>
<dbReference type="KEGG" id="lpy:FIV34_19465"/>
<dbReference type="OrthoDB" id="5944623at2"/>
<gene>
    <name evidence="2" type="ORF">FIV34_19465</name>
</gene>
<keyword evidence="3" id="KW-1185">Reference proteome</keyword>
<dbReference type="AlphaFoldDB" id="A0A4Y5ZAS3"/>
<dbReference type="RefSeq" id="WP_139985145.1">
    <property type="nucleotide sequence ID" value="NZ_CP041046.1"/>
</dbReference>
<keyword evidence="1" id="KW-0732">Signal</keyword>